<evidence type="ECO:0000313" key="5">
    <source>
        <dbReference type="EMBL" id="AWT58960.1"/>
    </source>
</evidence>
<dbReference type="KEGG" id="mtar:DF168_00132"/>
<comment type="similarity">
    <text evidence="1">Belongs to the metallo-dependent hydrolases superfamily. TatD-type hydrolase family.</text>
</comment>
<accession>A0A2Z4AK75</accession>
<dbReference type="PANTHER" id="PTHR46124:SF2">
    <property type="entry name" value="D-AMINOACYL-TRNA DEACYLASE"/>
    <property type="match status" value="1"/>
</dbReference>
<dbReference type="AlphaFoldDB" id="A0A2Z4AK75"/>
<organism evidence="5 6">
    <name type="scientific">Candidatus Moanibacter tarae</name>
    <dbReference type="NCBI Taxonomy" id="2200854"/>
    <lineage>
        <taxon>Bacteria</taxon>
        <taxon>Pseudomonadati</taxon>
        <taxon>Verrucomicrobiota</taxon>
        <taxon>Opitutia</taxon>
        <taxon>Puniceicoccales</taxon>
        <taxon>Puniceicoccales incertae sedis</taxon>
        <taxon>Candidatus Moanibacter</taxon>
    </lineage>
</organism>
<dbReference type="InterPro" id="IPR032466">
    <property type="entry name" value="Metal_Hydrolase"/>
</dbReference>
<name>A0A2Z4AK75_9BACT</name>
<feature type="binding site" evidence="4">
    <location>
        <position position="10"/>
    </location>
    <ligand>
        <name>a divalent metal cation</name>
        <dbReference type="ChEBI" id="CHEBI:60240"/>
        <label>1</label>
    </ligand>
</feature>
<feature type="binding site" evidence="4">
    <location>
        <position position="164"/>
    </location>
    <ligand>
        <name>a divalent metal cation</name>
        <dbReference type="ChEBI" id="CHEBI:60240"/>
        <label>2</label>
    </ligand>
</feature>
<dbReference type="PANTHER" id="PTHR46124">
    <property type="entry name" value="D-AMINOACYL-TRNA DEACYLASE"/>
    <property type="match status" value="1"/>
</dbReference>
<evidence type="ECO:0000256" key="1">
    <source>
        <dbReference type="ARBA" id="ARBA00009275"/>
    </source>
</evidence>
<dbReference type="FunFam" id="3.20.20.140:FF:000005">
    <property type="entry name" value="TatD family hydrolase"/>
    <property type="match status" value="1"/>
</dbReference>
<evidence type="ECO:0000256" key="2">
    <source>
        <dbReference type="ARBA" id="ARBA00022723"/>
    </source>
</evidence>
<evidence type="ECO:0000256" key="3">
    <source>
        <dbReference type="ARBA" id="ARBA00022801"/>
    </source>
</evidence>
<feature type="binding site" evidence="4">
    <location>
        <position position="214"/>
    </location>
    <ligand>
        <name>a divalent metal cation</name>
        <dbReference type="ChEBI" id="CHEBI:60240"/>
        <label>1</label>
    </ligand>
</feature>
<dbReference type="PIRSF" id="PIRSF005902">
    <property type="entry name" value="DNase_TatD"/>
    <property type="match status" value="1"/>
</dbReference>
<dbReference type="Pfam" id="PF01026">
    <property type="entry name" value="TatD_DNase"/>
    <property type="match status" value="1"/>
</dbReference>
<feature type="binding site" evidence="4">
    <location>
        <position position="96"/>
    </location>
    <ligand>
        <name>a divalent metal cation</name>
        <dbReference type="ChEBI" id="CHEBI:60240"/>
        <label>1</label>
    </ligand>
</feature>
<protein>
    <submittedName>
        <fullName evidence="5">Putative metal-dependent hydrolase YcfH</fullName>
        <ecNumber evidence="5">3.1.-.-</ecNumber>
    </submittedName>
</protein>
<dbReference type="CDD" id="cd01310">
    <property type="entry name" value="TatD_DNAse"/>
    <property type="match status" value="1"/>
</dbReference>
<dbReference type="Gene3D" id="3.20.20.140">
    <property type="entry name" value="Metal-dependent hydrolases"/>
    <property type="match status" value="1"/>
</dbReference>
<gene>
    <name evidence="5" type="primary">ycfH</name>
    <name evidence="5" type="ORF">DF168_00132</name>
</gene>
<proteinExistence type="inferred from homology"/>
<dbReference type="InterPro" id="IPR001130">
    <property type="entry name" value="TatD-like"/>
</dbReference>
<reference evidence="5 6" key="1">
    <citation type="submission" date="2018-06" db="EMBL/GenBank/DDBJ databases">
        <title>Draft Genome Sequence of a Novel Marine Bacterium Related to the Verrucomicrobia.</title>
        <authorList>
            <person name="Vosseberg J."/>
            <person name="Martijn J."/>
            <person name="Ettema T.J.G."/>
        </authorList>
    </citation>
    <scope>NUCLEOTIDE SEQUENCE [LARGE SCALE GENOMIC DNA]</scope>
    <source>
        <strain evidence="5">TARA_B100001123</strain>
    </source>
</reference>
<keyword evidence="2 4" id="KW-0479">Metal-binding</keyword>
<dbReference type="GO" id="GO:0046872">
    <property type="term" value="F:metal ion binding"/>
    <property type="evidence" value="ECO:0007669"/>
    <property type="project" value="UniProtKB-KW"/>
</dbReference>
<dbReference type="EC" id="3.1.-.-" evidence="5"/>
<dbReference type="SUPFAM" id="SSF51556">
    <property type="entry name" value="Metallo-dependent hydrolases"/>
    <property type="match status" value="1"/>
</dbReference>
<keyword evidence="3 5" id="KW-0378">Hydrolase</keyword>
<feature type="binding site" evidence="4">
    <location>
        <position position="8"/>
    </location>
    <ligand>
        <name>a divalent metal cation</name>
        <dbReference type="ChEBI" id="CHEBI:60240"/>
        <label>1</label>
    </ligand>
</feature>
<dbReference type="EMBL" id="CP029803">
    <property type="protein sequence ID" value="AWT58960.1"/>
    <property type="molecule type" value="Genomic_DNA"/>
</dbReference>
<dbReference type="Proteomes" id="UP000247465">
    <property type="component" value="Chromosome"/>
</dbReference>
<dbReference type="GO" id="GO:0016788">
    <property type="term" value="F:hydrolase activity, acting on ester bonds"/>
    <property type="evidence" value="ECO:0007669"/>
    <property type="project" value="InterPro"/>
</dbReference>
<feature type="binding site" evidence="4">
    <location>
        <position position="139"/>
    </location>
    <ligand>
        <name>a divalent metal cation</name>
        <dbReference type="ChEBI" id="CHEBI:60240"/>
        <label>2</label>
    </ligand>
</feature>
<evidence type="ECO:0000313" key="6">
    <source>
        <dbReference type="Proteomes" id="UP000247465"/>
    </source>
</evidence>
<evidence type="ECO:0000256" key="4">
    <source>
        <dbReference type="PIRSR" id="PIRSR005902-1"/>
    </source>
</evidence>
<sequence>MPQLIDSHCHLVSLRNRGYLEEALERAEQVGVGGIVSIGTSANDWDLNRQICKEHSGRVAYTVGLHPTDIRSCWESEVSRIRSYFDLEFPPVALGEVGLDHFHLPRSNEAKTEVKTVQEIVFRQQLALAGEIDCPLVVHSRGAFYDCIRVIDESGFDWKKVVFHCFADGPKEMAMLRERGGRGSFTGIVTYKNAPEIRKAAILQGLEDLMVETDAPYLSPEPKRGCPNEPAFLPHIATFCSDLLGVELSKFSAVTVQNTKSFFRI</sequence>
<dbReference type="GO" id="GO:0005829">
    <property type="term" value="C:cytosol"/>
    <property type="evidence" value="ECO:0007669"/>
    <property type="project" value="TreeGrafter"/>
</dbReference>